<keyword evidence="3" id="KW-0949">S-adenosyl-L-methionine</keyword>
<dbReference type="SFLD" id="SFLDS00029">
    <property type="entry name" value="Radical_SAM"/>
    <property type="match status" value="1"/>
</dbReference>
<name>A0A6N3AHT9_VEIPA</name>
<dbReference type="InterPro" id="IPR013785">
    <property type="entry name" value="Aldolase_TIM"/>
</dbReference>
<dbReference type="AlphaFoldDB" id="A0A6N3AHT9"/>
<keyword evidence="8" id="KW-0456">Lyase</keyword>
<keyword evidence="2" id="KW-0004">4Fe-4S</keyword>
<evidence type="ECO:0000256" key="4">
    <source>
        <dbReference type="ARBA" id="ARBA00022723"/>
    </source>
</evidence>
<dbReference type="Pfam" id="PF04055">
    <property type="entry name" value="Radical_SAM"/>
    <property type="match status" value="1"/>
</dbReference>
<protein>
    <submittedName>
        <fullName evidence="8 9">2-iminoacetate synthase</fullName>
        <ecNumber evidence="8">4.1.99.19</ecNumber>
    </submittedName>
</protein>
<dbReference type="EMBL" id="CP133463">
    <property type="protein sequence ID" value="WMS20139.1"/>
    <property type="molecule type" value="Genomic_DNA"/>
</dbReference>
<dbReference type="PANTHER" id="PTHR43583:SF1">
    <property type="entry name" value="2-IMINOACETATE SYNTHASE"/>
    <property type="match status" value="1"/>
</dbReference>
<evidence type="ECO:0000259" key="7">
    <source>
        <dbReference type="PROSITE" id="PS51918"/>
    </source>
</evidence>
<dbReference type="EC" id="4.1.99.19" evidence="8"/>
<dbReference type="InterPro" id="IPR012726">
    <property type="entry name" value="ThiH"/>
</dbReference>
<dbReference type="Proteomes" id="UP001228955">
    <property type="component" value="Chromosome"/>
</dbReference>
<dbReference type="PROSITE" id="PS51918">
    <property type="entry name" value="RADICAL_SAM"/>
    <property type="match status" value="1"/>
</dbReference>
<dbReference type="Gene3D" id="3.20.20.70">
    <property type="entry name" value="Aldolase class I"/>
    <property type="match status" value="1"/>
</dbReference>
<sequence>MSFLDVLSRVSNEDIADILGAVTDDEILSTLSKPKLAIDDALILLSPQALLYLEDMAQLAHERTVQQFGYTIQLFTPMYISNYCDNGCVYCGYSHRSGIAREKLSLDDIEIEAKAIAETGLEQVLVLTGESKSCSPPSYIQAAVEKLVPIFSSVSVEVYSLTLEEYKGLVTVGADGMTMFQETYNPTLYAQLHPFGPKSDFVKRIDTPELACQAGFRVVNIGALMGLDEWRREAYKTMLHLNYLMQHYPDVELSVSVPRIRPCAVGYSPKHPVDDTALVQYILALRLLFPRVGITLSSRESKYMRDNLVRLGITKVSAGVTTSVGGHTKQDDSSQFTISDNRSVSEMATMLENNGYQPIYKDWQVL</sequence>
<reference evidence="9" key="2">
    <citation type="submission" date="2023-08" db="EMBL/GenBank/DDBJ databases">
        <title>Veillonella_parvula_DSM 2007_complete_genome_hifiasm_Zymo_Research_D6332.</title>
        <authorList>
            <person name="Damerum A."/>
        </authorList>
    </citation>
    <scope>NUCLEOTIDE SEQUENCE</scope>
    <source>
        <strain evidence="9">DSM 2007</strain>
    </source>
</reference>
<dbReference type="RefSeq" id="WP_004695631.1">
    <property type="nucleotide sequence ID" value="NZ_CACRUG010000005.1"/>
</dbReference>
<evidence type="ECO:0000256" key="1">
    <source>
        <dbReference type="ARBA" id="ARBA00001966"/>
    </source>
</evidence>
<dbReference type="Pfam" id="PF06968">
    <property type="entry name" value="BATS"/>
    <property type="match status" value="1"/>
</dbReference>
<dbReference type="GO" id="GO:0051539">
    <property type="term" value="F:4 iron, 4 sulfur cluster binding"/>
    <property type="evidence" value="ECO:0007669"/>
    <property type="project" value="UniProtKB-KW"/>
</dbReference>
<dbReference type="SFLD" id="SFLDG01060">
    <property type="entry name" value="BATS_domain_containing"/>
    <property type="match status" value="1"/>
</dbReference>
<dbReference type="SMART" id="SM00876">
    <property type="entry name" value="BATS"/>
    <property type="match status" value="1"/>
</dbReference>
<organism evidence="8">
    <name type="scientific">Veillonella parvula</name>
    <name type="common">Staphylococcus parvulus</name>
    <dbReference type="NCBI Taxonomy" id="29466"/>
    <lineage>
        <taxon>Bacteria</taxon>
        <taxon>Bacillati</taxon>
        <taxon>Bacillota</taxon>
        <taxon>Negativicutes</taxon>
        <taxon>Veillonellales</taxon>
        <taxon>Veillonellaceae</taxon>
        <taxon>Veillonella</taxon>
    </lineage>
</organism>
<keyword evidence="6" id="KW-0411">Iron-sulfur</keyword>
<dbReference type="SFLD" id="SFLDG01081">
    <property type="entry name" value="cleavage_of_the_Ca-Cb_bond_in"/>
    <property type="match status" value="1"/>
</dbReference>
<evidence type="ECO:0000313" key="9">
    <source>
        <dbReference type="EMBL" id="WMS20139.1"/>
    </source>
</evidence>
<dbReference type="CDD" id="cd01335">
    <property type="entry name" value="Radical_SAM"/>
    <property type="match status" value="1"/>
</dbReference>
<accession>A0A6N3AHT9</accession>
<keyword evidence="4" id="KW-0479">Metal-binding</keyword>
<dbReference type="InterPro" id="IPR007197">
    <property type="entry name" value="rSAM"/>
</dbReference>
<dbReference type="SFLD" id="SFLDF00301">
    <property type="entry name" value="2-iminoacetate_synthase_(ThiH)"/>
    <property type="match status" value="1"/>
</dbReference>
<evidence type="ECO:0000256" key="5">
    <source>
        <dbReference type="ARBA" id="ARBA00023004"/>
    </source>
</evidence>
<dbReference type="PANTHER" id="PTHR43583">
    <property type="entry name" value="2-IMINOACETATE SYNTHASE"/>
    <property type="match status" value="1"/>
</dbReference>
<dbReference type="InterPro" id="IPR058240">
    <property type="entry name" value="rSAM_sf"/>
</dbReference>
<evidence type="ECO:0000256" key="2">
    <source>
        <dbReference type="ARBA" id="ARBA00022485"/>
    </source>
</evidence>
<dbReference type="GO" id="GO:0005506">
    <property type="term" value="F:iron ion binding"/>
    <property type="evidence" value="ECO:0007669"/>
    <property type="project" value="InterPro"/>
</dbReference>
<keyword evidence="5" id="KW-0408">Iron</keyword>
<dbReference type="InterPro" id="IPR034428">
    <property type="entry name" value="ThiH/NoCL/HydG-like"/>
</dbReference>
<dbReference type="EMBL" id="CACRUG010000005">
    <property type="protein sequence ID" value="VYT89857.1"/>
    <property type="molecule type" value="Genomic_DNA"/>
</dbReference>
<comment type="cofactor">
    <cofactor evidence="1">
        <name>[4Fe-4S] cluster</name>
        <dbReference type="ChEBI" id="CHEBI:49883"/>
    </cofactor>
</comment>
<evidence type="ECO:0000313" key="8">
    <source>
        <dbReference type="EMBL" id="VYT89857.1"/>
    </source>
</evidence>
<evidence type="ECO:0000256" key="3">
    <source>
        <dbReference type="ARBA" id="ARBA00022691"/>
    </source>
</evidence>
<gene>
    <name evidence="8" type="primary">thiH_2</name>
    <name evidence="9" type="synonym">thiH</name>
    <name evidence="9" type="ORF">RDV51_02030</name>
    <name evidence="8" type="ORF">VPLFYP99_01471</name>
</gene>
<dbReference type="InterPro" id="IPR010722">
    <property type="entry name" value="BATS_dom"/>
</dbReference>
<feature type="domain" description="Radical SAM core" evidence="7">
    <location>
        <begin position="70"/>
        <end position="305"/>
    </location>
</feature>
<proteinExistence type="predicted"/>
<reference evidence="8" key="1">
    <citation type="submission" date="2019-11" db="EMBL/GenBank/DDBJ databases">
        <authorList>
            <person name="Feng L."/>
        </authorList>
    </citation>
    <scope>NUCLEOTIDE SEQUENCE</scope>
    <source>
        <strain evidence="8">VparvulaLFYP99</strain>
    </source>
</reference>
<dbReference type="NCBIfam" id="TIGR02351">
    <property type="entry name" value="thiH"/>
    <property type="match status" value="1"/>
</dbReference>
<dbReference type="GO" id="GO:0036355">
    <property type="term" value="F:2-iminoacetate synthase activity"/>
    <property type="evidence" value="ECO:0007669"/>
    <property type="project" value="UniProtKB-EC"/>
</dbReference>
<evidence type="ECO:0000256" key="6">
    <source>
        <dbReference type="ARBA" id="ARBA00023014"/>
    </source>
</evidence>
<dbReference type="SUPFAM" id="SSF102114">
    <property type="entry name" value="Radical SAM enzymes"/>
    <property type="match status" value="1"/>
</dbReference>